<reference evidence="1 2" key="1">
    <citation type="submission" date="2016-10" db="EMBL/GenBank/DDBJ databases">
        <authorList>
            <person name="de Groot N.N."/>
        </authorList>
    </citation>
    <scope>NUCLEOTIDE SEQUENCE [LARGE SCALE GENOMIC DNA]</scope>
    <source>
        <strain evidence="1 2">OK461</strain>
    </source>
</reference>
<organism evidence="1 2">
    <name type="scientific">Streptomyces mirabilis</name>
    <dbReference type="NCBI Taxonomy" id="68239"/>
    <lineage>
        <taxon>Bacteria</taxon>
        <taxon>Bacillati</taxon>
        <taxon>Actinomycetota</taxon>
        <taxon>Actinomycetes</taxon>
        <taxon>Kitasatosporales</taxon>
        <taxon>Streptomycetaceae</taxon>
        <taxon>Streptomyces</taxon>
    </lineage>
</organism>
<protein>
    <submittedName>
        <fullName evidence="1">Uncharacterized protein</fullName>
    </submittedName>
</protein>
<proteinExistence type="predicted"/>
<dbReference type="RefSeq" id="WP_075033146.1">
    <property type="nucleotide sequence ID" value="NZ_FONR01000034.1"/>
</dbReference>
<gene>
    <name evidence="1" type="ORF">SAMN02787118_13439</name>
</gene>
<name>A0A1I2VYU7_9ACTN</name>
<dbReference type="Proteomes" id="UP000181942">
    <property type="component" value="Unassembled WGS sequence"/>
</dbReference>
<evidence type="ECO:0000313" key="1">
    <source>
        <dbReference type="EMBL" id="SFG94375.1"/>
    </source>
</evidence>
<accession>A0A1I2VYU7</accession>
<dbReference type="OrthoDB" id="8421690at2"/>
<sequence length="256" mass="28257">MDFVRRAYAELSAFLDAEAPGCGHDPTVLSDEHAHRFVPDLRNRERLCLAFRGQARLDCKKSKVTENMRRVVFNHGRAGHTSGGLLCRQSHNDALRGSDRRATPDAGSGTDTAGLTYLCEAVRGIGTTLDLKHQAGQLAVPVFADFASVHLCDRVVASEDDLAPQGPEGAVVMHRVAAVHHEDSDCREELRPGKTFVYTTGTAMTRFRRIFTPRLTAHISTPATTRPRNELRFVCSSWAPSTRLSERPAVPNDLRE</sequence>
<dbReference type="AlphaFoldDB" id="A0A1I2VYU7"/>
<dbReference type="EMBL" id="FONR01000034">
    <property type="protein sequence ID" value="SFG94375.1"/>
    <property type="molecule type" value="Genomic_DNA"/>
</dbReference>
<evidence type="ECO:0000313" key="2">
    <source>
        <dbReference type="Proteomes" id="UP000181942"/>
    </source>
</evidence>